<proteinExistence type="inferred from homology"/>
<dbReference type="GO" id="GO:0000750">
    <property type="term" value="P:pheromone-dependent signal transduction involved in conjugation with cellular fusion"/>
    <property type="evidence" value="ECO:0007669"/>
    <property type="project" value="TreeGrafter"/>
</dbReference>
<keyword evidence="4 10" id="KW-0812">Transmembrane</keyword>
<evidence type="ECO:0000256" key="2">
    <source>
        <dbReference type="ARBA" id="ARBA00011085"/>
    </source>
</evidence>
<dbReference type="GeneID" id="66116168"/>
<accession>A0A9P7V5N0</accession>
<keyword evidence="9" id="KW-0807">Transducer</keyword>
<dbReference type="EMBL" id="JAHMUF010000023">
    <property type="protein sequence ID" value="KAG7191826.1"/>
    <property type="molecule type" value="Genomic_DNA"/>
</dbReference>
<dbReference type="RefSeq" id="XP_043047378.1">
    <property type="nucleotide sequence ID" value="XM_043193541.1"/>
</dbReference>
<comment type="caution">
    <text evidence="11">The sequence shown here is derived from an EMBL/GenBank/DDBJ whole genome shotgun (WGS) entry which is preliminary data.</text>
</comment>
<feature type="transmembrane region" description="Helical" evidence="10">
    <location>
        <begin position="35"/>
        <end position="55"/>
    </location>
</feature>
<evidence type="ECO:0000256" key="3">
    <source>
        <dbReference type="ARBA" id="ARBA00022507"/>
    </source>
</evidence>
<evidence type="ECO:0000256" key="7">
    <source>
        <dbReference type="ARBA" id="ARBA00023136"/>
    </source>
</evidence>
<evidence type="ECO:0000256" key="10">
    <source>
        <dbReference type="SAM" id="Phobius"/>
    </source>
</evidence>
<keyword evidence="5 10" id="KW-1133">Transmembrane helix</keyword>
<sequence>MEAGPIITAVFALLSFILLIPVFCWHFVRQNVPVISLLFWMMYGSLTTFINVLIWSGPDFDTKFNGEIYCDITNNLEYGSNVGRICAVATLALNLYIILKALNPLFLDEAYRKRKNWLNFALCWVTPIFTMATVYIIQTQRYVILRYRGCASAVSLSYPTVLIIFLWKLLWSAVSVVFAVLTLYKFYVTRRDVKNILKCTNCGLSFKRFARLVSVSVFCVITLVPWTVYTVVISTEHFNAHFDWEAVHNWPPYILFTDFGFVAMYDKLIGIGVALITFLIFGVGSEASMVYFKWFLFLFKWRKSSSTSYDSGVENGGDNGETDNDNHSHVMQQSQISDMVYCTRLDDLESNSFIFHEDNDDDEVRDHDIKLKTPTDVTVVSLQDSESEKGGL</sequence>
<dbReference type="GO" id="GO:0004932">
    <property type="term" value="F:mating-type factor pheromone receptor activity"/>
    <property type="evidence" value="ECO:0007669"/>
    <property type="project" value="InterPro"/>
</dbReference>
<feature type="transmembrane region" description="Helical" evidence="10">
    <location>
        <begin position="117"/>
        <end position="138"/>
    </location>
</feature>
<reference evidence="11" key="1">
    <citation type="submission" date="2021-03" db="EMBL/GenBank/DDBJ databases">
        <authorList>
            <person name="Palmer J.M."/>
        </authorList>
    </citation>
    <scope>NUCLEOTIDE SEQUENCE</scope>
    <source>
        <strain evidence="11">ARV_011</strain>
    </source>
</reference>
<dbReference type="CDD" id="cd14966">
    <property type="entry name" value="7tmD_STE3"/>
    <property type="match status" value="1"/>
</dbReference>
<evidence type="ECO:0000256" key="9">
    <source>
        <dbReference type="ARBA" id="ARBA00023224"/>
    </source>
</evidence>
<dbReference type="InterPro" id="IPR001499">
    <property type="entry name" value="GPCR_STE3"/>
</dbReference>
<evidence type="ECO:0000256" key="4">
    <source>
        <dbReference type="ARBA" id="ARBA00022692"/>
    </source>
</evidence>
<dbReference type="PRINTS" id="PR00899">
    <property type="entry name" value="GPCRSTE3"/>
</dbReference>
<evidence type="ECO:0000256" key="8">
    <source>
        <dbReference type="ARBA" id="ARBA00023170"/>
    </source>
</evidence>
<protein>
    <submittedName>
        <fullName evidence="11">A-factor receptor</fullName>
    </submittedName>
</protein>
<feature type="transmembrane region" description="Helical" evidence="10">
    <location>
        <begin position="82"/>
        <end position="105"/>
    </location>
</feature>
<keyword evidence="12" id="KW-1185">Reference proteome</keyword>
<gene>
    <name evidence="11" type="primary">STE3</name>
    <name evidence="11" type="ORF">KQ657_002794</name>
</gene>
<feature type="transmembrane region" description="Helical" evidence="10">
    <location>
        <begin position="268"/>
        <end position="292"/>
    </location>
</feature>
<evidence type="ECO:0000313" key="11">
    <source>
        <dbReference type="EMBL" id="KAG7191826.1"/>
    </source>
</evidence>
<dbReference type="PANTHER" id="PTHR28097">
    <property type="entry name" value="PHEROMONE A FACTOR RECEPTOR"/>
    <property type="match status" value="1"/>
</dbReference>
<evidence type="ECO:0000256" key="1">
    <source>
        <dbReference type="ARBA" id="ARBA00004141"/>
    </source>
</evidence>
<feature type="transmembrane region" description="Helical" evidence="10">
    <location>
        <begin position="158"/>
        <end position="188"/>
    </location>
</feature>
<dbReference type="OrthoDB" id="2874149at2759"/>
<feature type="transmembrane region" description="Helical" evidence="10">
    <location>
        <begin position="209"/>
        <end position="229"/>
    </location>
</feature>
<keyword evidence="8 11" id="KW-0675">Receptor</keyword>
<name>A0A9P7V5N0_9ASCO</name>
<feature type="transmembrane region" description="Helical" evidence="10">
    <location>
        <begin position="6"/>
        <end position="28"/>
    </location>
</feature>
<keyword evidence="7 10" id="KW-0472">Membrane</keyword>
<dbReference type="Pfam" id="PF02076">
    <property type="entry name" value="STE3"/>
    <property type="match status" value="1"/>
</dbReference>
<evidence type="ECO:0000256" key="5">
    <source>
        <dbReference type="ARBA" id="ARBA00022989"/>
    </source>
</evidence>
<keyword evidence="6" id="KW-0297">G-protein coupled receptor</keyword>
<organism evidence="11 12">
    <name type="scientific">Scheffersomyces spartinae</name>
    <dbReference type="NCBI Taxonomy" id="45513"/>
    <lineage>
        <taxon>Eukaryota</taxon>
        <taxon>Fungi</taxon>
        <taxon>Dikarya</taxon>
        <taxon>Ascomycota</taxon>
        <taxon>Saccharomycotina</taxon>
        <taxon>Pichiomycetes</taxon>
        <taxon>Debaryomycetaceae</taxon>
        <taxon>Scheffersomyces</taxon>
    </lineage>
</organism>
<evidence type="ECO:0000256" key="6">
    <source>
        <dbReference type="ARBA" id="ARBA00023040"/>
    </source>
</evidence>
<dbReference type="AlphaFoldDB" id="A0A9P7V5N0"/>
<evidence type="ECO:0000313" key="12">
    <source>
        <dbReference type="Proteomes" id="UP000790833"/>
    </source>
</evidence>
<dbReference type="Proteomes" id="UP000790833">
    <property type="component" value="Unassembled WGS sequence"/>
</dbReference>
<keyword evidence="3" id="KW-0589">Pheromone response</keyword>
<dbReference type="GO" id="GO:0005886">
    <property type="term" value="C:plasma membrane"/>
    <property type="evidence" value="ECO:0007669"/>
    <property type="project" value="TreeGrafter"/>
</dbReference>
<dbReference type="PANTHER" id="PTHR28097:SF1">
    <property type="entry name" value="PHEROMONE A FACTOR RECEPTOR"/>
    <property type="match status" value="1"/>
</dbReference>
<comment type="subcellular location">
    <subcellularLocation>
        <location evidence="1">Membrane</location>
        <topology evidence="1">Multi-pass membrane protein</topology>
    </subcellularLocation>
</comment>
<comment type="similarity">
    <text evidence="2">Belongs to the G-protein coupled receptor 4 family.</text>
</comment>